<reference evidence="7" key="2">
    <citation type="journal article" date="2023" name="ISME Commun">
        <title>Characterization of a bloom-associated alphaproteobacterial lineage, 'Candidatus Phycosocius': insights into freshwater algal-bacterial interactions.</title>
        <authorList>
            <person name="Tanabe Y."/>
            <person name="Yamaguchi H."/>
            <person name="Yoshida M."/>
            <person name="Kai A."/>
            <person name="Okazaki Y."/>
        </authorList>
    </citation>
    <scope>NUCLEOTIDE SEQUENCE</scope>
    <source>
        <strain evidence="7">BOTRYCO-1</strain>
    </source>
</reference>
<evidence type="ECO:0000256" key="2">
    <source>
        <dbReference type="ARBA" id="ARBA00022723"/>
    </source>
</evidence>
<keyword evidence="4" id="KW-0460">Magnesium</keyword>
<dbReference type="Proteomes" id="UP001161064">
    <property type="component" value="Unassembled WGS sequence"/>
</dbReference>
<accession>A0ABQ4PVF5</accession>
<dbReference type="InterPro" id="IPR012340">
    <property type="entry name" value="NA-bd_OB-fold"/>
</dbReference>
<dbReference type="InterPro" id="IPR019307">
    <property type="entry name" value="RNA-bd_AU-1/RNase_E/G"/>
</dbReference>
<comment type="cofactor">
    <cofactor evidence="1">
        <name>Mg(2+)</name>
        <dbReference type="ChEBI" id="CHEBI:18420"/>
    </cofactor>
</comment>
<evidence type="ECO:0000259" key="6">
    <source>
        <dbReference type="PROSITE" id="PS50126"/>
    </source>
</evidence>
<gene>
    <name evidence="7" type="ORF">PsB1_1143</name>
</gene>
<protein>
    <recommendedName>
        <fullName evidence="6">S1 motif domain-containing protein</fullName>
    </recommendedName>
</protein>
<sequence>MKSAKSPTRQIVIHERIGELRLALFDRDRIVELRLERWSTQETRVRWGQIYAGRVTAIDSRIGGAFVDLGVGEPAFAPFGRERDAELRVGAGVAVRIVREAEGGKGPALAYEGPAPAGACPALLEDASPWHGWPGEPREADEDEIERMDAAFEAALELDAPIAGGGRLTIERTRALTAIDVDSASRDIGGSDAARFARSLNLAAIPEIVRQIRLRGLGGLICVDFSGPRRKGDAEALTKALISAFDAEKNGGVVAPKTEVLAVSRFGIAQIARQKRRQALADICLDAYGQPTAETLAIAGIDRLCAALTQAKGREVTLFAPAAALAFLEADKIGWRQEVVDTLGGTYKLRLGRPGQSACEVVIQ</sequence>
<dbReference type="RefSeq" id="WP_284359688.1">
    <property type="nucleotide sequence ID" value="NZ_BPFZ01000005.1"/>
</dbReference>
<dbReference type="Gene3D" id="2.40.50.140">
    <property type="entry name" value="Nucleic acid-binding proteins"/>
    <property type="match status" value="1"/>
</dbReference>
<dbReference type="PANTHER" id="PTHR30001">
    <property type="entry name" value="RIBONUCLEASE"/>
    <property type="match status" value="1"/>
</dbReference>
<dbReference type="PROSITE" id="PS50126">
    <property type="entry name" value="S1"/>
    <property type="match status" value="1"/>
</dbReference>
<keyword evidence="5" id="KW-0694">RNA-binding</keyword>
<evidence type="ECO:0000256" key="1">
    <source>
        <dbReference type="ARBA" id="ARBA00001946"/>
    </source>
</evidence>
<dbReference type="SUPFAM" id="SSF50249">
    <property type="entry name" value="Nucleic acid-binding proteins"/>
    <property type="match status" value="1"/>
</dbReference>
<dbReference type="InterPro" id="IPR003029">
    <property type="entry name" value="S1_domain"/>
</dbReference>
<evidence type="ECO:0000256" key="3">
    <source>
        <dbReference type="ARBA" id="ARBA00022801"/>
    </source>
</evidence>
<evidence type="ECO:0000256" key="5">
    <source>
        <dbReference type="ARBA" id="ARBA00022884"/>
    </source>
</evidence>
<keyword evidence="2" id="KW-0479">Metal-binding</keyword>
<proteinExistence type="predicted"/>
<evidence type="ECO:0000313" key="8">
    <source>
        <dbReference type="Proteomes" id="UP001161064"/>
    </source>
</evidence>
<evidence type="ECO:0000256" key="4">
    <source>
        <dbReference type="ARBA" id="ARBA00022842"/>
    </source>
</evidence>
<dbReference type="InterPro" id="IPR004659">
    <property type="entry name" value="RNase_E/G"/>
</dbReference>
<feature type="domain" description="S1 motif" evidence="6">
    <location>
        <begin position="48"/>
        <end position="112"/>
    </location>
</feature>
<reference evidence="7" key="1">
    <citation type="submission" date="2021-05" db="EMBL/GenBank/DDBJ databases">
        <authorList>
            <person name="Tanabe Y."/>
        </authorList>
    </citation>
    <scope>NUCLEOTIDE SEQUENCE</scope>
    <source>
        <strain evidence="7">BOTRYCO-1</strain>
    </source>
</reference>
<organism evidence="7 8">
    <name type="scientific">Candidatus Phycosocius spiralis</name>
    <dbReference type="NCBI Taxonomy" id="2815099"/>
    <lineage>
        <taxon>Bacteria</taxon>
        <taxon>Pseudomonadati</taxon>
        <taxon>Pseudomonadota</taxon>
        <taxon>Alphaproteobacteria</taxon>
        <taxon>Caulobacterales</taxon>
        <taxon>Caulobacterales incertae sedis</taxon>
        <taxon>Candidatus Phycosocius</taxon>
    </lineage>
</organism>
<name>A0ABQ4PVF5_9PROT</name>
<dbReference type="PANTHER" id="PTHR30001:SF0">
    <property type="entry name" value="RIBONUCLEASE G"/>
    <property type="match status" value="1"/>
</dbReference>
<keyword evidence="8" id="KW-1185">Reference proteome</keyword>
<evidence type="ECO:0000313" key="7">
    <source>
        <dbReference type="EMBL" id="GIU66989.1"/>
    </source>
</evidence>
<keyword evidence="3" id="KW-0378">Hydrolase</keyword>
<comment type="caution">
    <text evidence="7">The sequence shown here is derived from an EMBL/GenBank/DDBJ whole genome shotgun (WGS) entry which is preliminary data.</text>
</comment>
<dbReference type="EMBL" id="BPFZ01000005">
    <property type="protein sequence ID" value="GIU66989.1"/>
    <property type="molecule type" value="Genomic_DNA"/>
</dbReference>
<dbReference type="Pfam" id="PF10150">
    <property type="entry name" value="RNase_E_G"/>
    <property type="match status" value="1"/>
</dbReference>